<keyword evidence="3" id="KW-1185">Reference proteome</keyword>
<sequence length="72" mass="8407">MYLPALARDLYKSQKVVEKIEQQLRKAPDMELQSQLKDALRQAKAELAQLQKLMEGSKERSKASLNKPKYRF</sequence>
<keyword evidence="1" id="KW-0175">Coiled coil</keyword>
<evidence type="ECO:0000256" key="1">
    <source>
        <dbReference type="SAM" id="Coils"/>
    </source>
</evidence>
<organism evidence="2 3">
    <name type="scientific">Desulfocapsa sulfexigens (strain DSM 10523 / SB164P1)</name>
    <dbReference type="NCBI Taxonomy" id="1167006"/>
    <lineage>
        <taxon>Bacteria</taxon>
        <taxon>Pseudomonadati</taxon>
        <taxon>Thermodesulfobacteriota</taxon>
        <taxon>Desulfobulbia</taxon>
        <taxon>Desulfobulbales</taxon>
        <taxon>Desulfocapsaceae</taxon>
        <taxon>Desulfocapsa</taxon>
    </lineage>
</organism>
<reference evidence="3" key="1">
    <citation type="journal article" date="2013" name="Stand. Genomic Sci.">
        <title>Complete genome sequence of Desulfocapsa sulfexigens, a marine deltaproteobacterium specialized in disproportionating inorganic sulfur compounds.</title>
        <authorList>
            <person name="Finster K.W."/>
            <person name="Kjeldsen K.U."/>
            <person name="Kube M."/>
            <person name="Reinhardt R."/>
            <person name="Mussmann M."/>
            <person name="Amann R."/>
            <person name="Schreiber L."/>
        </authorList>
    </citation>
    <scope>NUCLEOTIDE SEQUENCE [LARGE SCALE GENOMIC DNA]</scope>
    <source>
        <strain evidence="3">DSM 10523 / SB164P1</strain>
    </source>
</reference>
<dbReference type="RefSeq" id="WP_015403385.1">
    <property type="nucleotide sequence ID" value="NC_020304.1"/>
</dbReference>
<dbReference type="AlphaFoldDB" id="M1PML6"/>
<proteinExistence type="predicted"/>
<evidence type="ECO:0000313" key="3">
    <source>
        <dbReference type="Proteomes" id="UP000011721"/>
    </source>
</evidence>
<dbReference type="EMBL" id="CP003985">
    <property type="protein sequence ID" value="AGF77691.1"/>
    <property type="molecule type" value="Genomic_DNA"/>
</dbReference>
<dbReference type="Proteomes" id="UP000011721">
    <property type="component" value="Chromosome"/>
</dbReference>
<protein>
    <submittedName>
        <fullName evidence="2">Uncharacterized protein</fullName>
    </submittedName>
</protein>
<gene>
    <name evidence="2" type="ordered locus">UWK_01123</name>
</gene>
<feature type="coiled-coil region" evidence="1">
    <location>
        <begin position="33"/>
        <end position="60"/>
    </location>
</feature>
<accession>M1PML6</accession>
<name>M1PML6_DESSD</name>
<dbReference type="HOGENOM" id="CLU_2715846_0_0_7"/>
<evidence type="ECO:0000313" key="2">
    <source>
        <dbReference type="EMBL" id="AGF77691.1"/>
    </source>
</evidence>
<dbReference type="KEGG" id="dsf:UWK_01123"/>